<sequence length="88" mass="10478">MIELKTILIFFIISIYKTDGHPFYYKKYYAQVMGIVCCRFSQNGTAIAYISESPYSAYEYHLIDFKHIKYNQPFRLYGTITRLRKPGE</sequence>
<accession>A0A0N5CGV3</accession>
<evidence type="ECO:0000313" key="2">
    <source>
        <dbReference type="Proteomes" id="UP000046392"/>
    </source>
</evidence>
<keyword evidence="2" id="KW-1185">Reference proteome</keyword>
<dbReference type="WBParaSite" id="SPAL_0001707800.1">
    <property type="protein sequence ID" value="SPAL_0001707800.1"/>
    <property type="gene ID" value="SPAL_0001707800"/>
</dbReference>
<feature type="chain" id="PRO_5005896075" evidence="1">
    <location>
        <begin position="21"/>
        <end position="88"/>
    </location>
</feature>
<dbReference type="AlphaFoldDB" id="A0A0N5CGV3"/>
<reference evidence="3" key="1">
    <citation type="submission" date="2017-02" db="UniProtKB">
        <authorList>
            <consortium name="WormBaseParasite"/>
        </authorList>
    </citation>
    <scope>IDENTIFICATION</scope>
</reference>
<proteinExistence type="predicted"/>
<dbReference type="Proteomes" id="UP000046392">
    <property type="component" value="Unplaced"/>
</dbReference>
<keyword evidence="1" id="KW-0732">Signal</keyword>
<protein>
    <submittedName>
        <fullName evidence="3">DUF1653 domain-containing protein</fullName>
    </submittedName>
</protein>
<organism evidence="2 3">
    <name type="scientific">Strongyloides papillosus</name>
    <name type="common">Intestinal threadworm</name>
    <dbReference type="NCBI Taxonomy" id="174720"/>
    <lineage>
        <taxon>Eukaryota</taxon>
        <taxon>Metazoa</taxon>
        <taxon>Ecdysozoa</taxon>
        <taxon>Nematoda</taxon>
        <taxon>Chromadorea</taxon>
        <taxon>Rhabditida</taxon>
        <taxon>Tylenchina</taxon>
        <taxon>Panagrolaimomorpha</taxon>
        <taxon>Strongyloidoidea</taxon>
        <taxon>Strongyloididae</taxon>
        <taxon>Strongyloides</taxon>
    </lineage>
</organism>
<feature type="signal peptide" evidence="1">
    <location>
        <begin position="1"/>
        <end position="20"/>
    </location>
</feature>
<evidence type="ECO:0000256" key="1">
    <source>
        <dbReference type="SAM" id="SignalP"/>
    </source>
</evidence>
<name>A0A0N5CGV3_STREA</name>
<evidence type="ECO:0000313" key="3">
    <source>
        <dbReference type="WBParaSite" id="SPAL_0001707800.1"/>
    </source>
</evidence>